<name>A0AAD1U320_EUPCR</name>
<sequence length="198" mass="22800">MRPTTQPLSRNQSSHSRTNKLTVFAAPETLNEDSSNLNFAPLKITHRKINSLTKFNSQFRRTNQDFKRNTRTAEIKLGEAKKSRTGFGIASVKILRASPKKDQREINSRKRDESAKAMENITDILKNTKAQAINLLKVINDRKISKRRKMARMNFRNSSNSQRALLDDCYPGLIIKPSKLPSANKKTQRDDDMFYIKF</sequence>
<dbReference type="Proteomes" id="UP001295684">
    <property type="component" value="Unassembled WGS sequence"/>
</dbReference>
<feature type="region of interest" description="Disordered" evidence="1">
    <location>
        <begin position="1"/>
        <end position="20"/>
    </location>
</feature>
<evidence type="ECO:0000313" key="2">
    <source>
        <dbReference type="EMBL" id="CAI2361347.1"/>
    </source>
</evidence>
<protein>
    <submittedName>
        <fullName evidence="2">Uncharacterized protein</fullName>
    </submittedName>
</protein>
<organism evidence="2 3">
    <name type="scientific">Euplotes crassus</name>
    <dbReference type="NCBI Taxonomy" id="5936"/>
    <lineage>
        <taxon>Eukaryota</taxon>
        <taxon>Sar</taxon>
        <taxon>Alveolata</taxon>
        <taxon>Ciliophora</taxon>
        <taxon>Intramacronucleata</taxon>
        <taxon>Spirotrichea</taxon>
        <taxon>Hypotrichia</taxon>
        <taxon>Euplotida</taxon>
        <taxon>Euplotidae</taxon>
        <taxon>Moneuplotes</taxon>
    </lineage>
</organism>
<accession>A0AAD1U320</accession>
<proteinExistence type="predicted"/>
<gene>
    <name evidence="2" type="ORF">ECRASSUSDP1_LOCUS2658</name>
</gene>
<dbReference type="EMBL" id="CAMPGE010002541">
    <property type="protein sequence ID" value="CAI2361347.1"/>
    <property type="molecule type" value="Genomic_DNA"/>
</dbReference>
<keyword evidence="3" id="KW-1185">Reference proteome</keyword>
<evidence type="ECO:0000256" key="1">
    <source>
        <dbReference type="SAM" id="MobiDB-lite"/>
    </source>
</evidence>
<evidence type="ECO:0000313" key="3">
    <source>
        <dbReference type="Proteomes" id="UP001295684"/>
    </source>
</evidence>
<comment type="caution">
    <text evidence="2">The sequence shown here is derived from an EMBL/GenBank/DDBJ whole genome shotgun (WGS) entry which is preliminary data.</text>
</comment>
<reference evidence="2" key="1">
    <citation type="submission" date="2023-07" db="EMBL/GenBank/DDBJ databases">
        <authorList>
            <consortium name="AG Swart"/>
            <person name="Singh M."/>
            <person name="Singh A."/>
            <person name="Seah K."/>
            <person name="Emmerich C."/>
        </authorList>
    </citation>
    <scope>NUCLEOTIDE SEQUENCE</scope>
    <source>
        <strain evidence="2">DP1</strain>
    </source>
</reference>
<dbReference type="AlphaFoldDB" id="A0AAD1U320"/>